<name>A0ABP0JXP9_9DINO</name>
<keyword evidence="3" id="KW-1185">Reference proteome</keyword>
<evidence type="ECO:0000256" key="1">
    <source>
        <dbReference type="SAM" id="MobiDB-lite"/>
    </source>
</evidence>
<sequence length="163" mass="17495">MLTAIEAERSKLMAARAERLRIWKERSDLEKQLQDVDQERLLVSRQVPGRNIPEKRPDPMERPVGKGVPHETVPSVVSGMDPARWAPQSTPSTGFSAPKHWYVPQHEEAIPALGGVQASVTVAPGAGTTVAFARMVCETGSVASAAMRAVGVGDGVTLMDSPC</sequence>
<dbReference type="Proteomes" id="UP001642484">
    <property type="component" value="Unassembled WGS sequence"/>
</dbReference>
<proteinExistence type="predicted"/>
<feature type="region of interest" description="Disordered" evidence="1">
    <location>
        <begin position="49"/>
        <end position="82"/>
    </location>
</feature>
<accession>A0ABP0JXP9</accession>
<evidence type="ECO:0000313" key="3">
    <source>
        <dbReference type="Proteomes" id="UP001642484"/>
    </source>
</evidence>
<comment type="caution">
    <text evidence="2">The sequence shown here is derived from an EMBL/GenBank/DDBJ whole genome shotgun (WGS) entry which is preliminary data.</text>
</comment>
<evidence type="ECO:0000313" key="2">
    <source>
        <dbReference type="EMBL" id="CAK9018980.1"/>
    </source>
</evidence>
<protein>
    <submittedName>
        <fullName evidence="2">Uncharacterized protein</fullName>
    </submittedName>
</protein>
<reference evidence="2 3" key="1">
    <citation type="submission" date="2024-02" db="EMBL/GenBank/DDBJ databases">
        <authorList>
            <person name="Chen Y."/>
            <person name="Shah S."/>
            <person name="Dougan E. K."/>
            <person name="Thang M."/>
            <person name="Chan C."/>
        </authorList>
    </citation>
    <scope>NUCLEOTIDE SEQUENCE [LARGE SCALE GENOMIC DNA]</scope>
</reference>
<dbReference type="EMBL" id="CAXAMN010006747">
    <property type="protein sequence ID" value="CAK9018980.1"/>
    <property type="molecule type" value="Genomic_DNA"/>
</dbReference>
<organism evidence="2 3">
    <name type="scientific">Durusdinium trenchii</name>
    <dbReference type="NCBI Taxonomy" id="1381693"/>
    <lineage>
        <taxon>Eukaryota</taxon>
        <taxon>Sar</taxon>
        <taxon>Alveolata</taxon>
        <taxon>Dinophyceae</taxon>
        <taxon>Suessiales</taxon>
        <taxon>Symbiodiniaceae</taxon>
        <taxon>Durusdinium</taxon>
    </lineage>
</organism>
<gene>
    <name evidence="2" type="ORF">CCMP2556_LOCUS13495</name>
</gene>
<feature type="compositionally biased region" description="Basic and acidic residues" evidence="1">
    <location>
        <begin position="52"/>
        <end position="64"/>
    </location>
</feature>